<keyword evidence="2 6" id="KW-0472">Membrane</keyword>
<comment type="subunit">
    <text evidence="6">Component of the lipopolysaccharide transport and assembly complex. Interacts with LptD.</text>
</comment>
<evidence type="ECO:0000313" key="7">
    <source>
        <dbReference type="EMBL" id="VFJ98357.1"/>
    </source>
</evidence>
<name>A0A450V0M6_9GAMM</name>
<protein>
    <recommendedName>
        <fullName evidence="6">LPS-assembly lipoprotein LptE</fullName>
    </recommendedName>
</protein>
<sequence>MDKSIKTTFLFPLIGILTAGLLAGCGFHLRGDMSLPEGISSLQVQGPTHLVDELVMLLESNNITITSDRPDAILAIEQERFGKHTLSVESKTGKEREHELTYTVAYRVLSADGKELLPQQTVKLVRDYVFDESAVLGARRERTLLHQEMCRDAANQIIRRLAIWRP</sequence>
<keyword evidence="4 6" id="KW-0998">Cell outer membrane</keyword>
<organism evidence="7">
    <name type="scientific">Candidatus Kentrum eta</name>
    <dbReference type="NCBI Taxonomy" id="2126337"/>
    <lineage>
        <taxon>Bacteria</taxon>
        <taxon>Pseudomonadati</taxon>
        <taxon>Pseudomonadota</taxon>
        <taxon>Gammaproteobacteria</taxon>
        <taxon>Candidatus Kentrum</taxon>
    </lineage>
</organism>
<evidence type="ECO:0000256" key="3">
    <source>
        <dbReference type="ARBA" id="ARBA00023139"/>
    </source>
</evidence>
<dbReference type="EMBL" id="CAADFJ010000153">
    <property type="protein sequence ID" value="VFK03961.1"/>
    <property type="molecule type" value="Genomic_DNA"/>
</dbReference>
<proteinExistence type="inferred from homology"/>
<dbReference type="PANTHER" id="PTHR38098">
    <property type="entry name" value="LPS-ASSEMBLY LIPOPROTEIN LPTE"/>
    <property type="match status" value="1"/>
</dbReference>
<dbReference type="InterPro" id="IPR007485">
    <property type="entry name" value="LPS_assembly_LptE"/>
</dbReference>
<evidence type="ECO:0000256" key="2">
    <source>
        <dbReference type="ARBA" id="ARBA00023136"/>
    </source>
</evidence>
<dbReference type="AlphaFoldDB" id="A0A450V0M6"/>
<comment type="subcellular location">
    <subcellularLocation>
        <location evidence="6">Cell outer membrane</location>
        <topology evidence="6">Lipid-anchor</topology>
    </subcellularLocation>
</comment>
<evidence type="ECO:0000256" key="6">
    <source>
        <dbReference type="HAMAP-Rule" id="MF_01186"/>
    </source>
</evidence>
<dbReference type="HAMAP" id="MF_01186">
    <property type="entry name" value="LPS_assembly_LptE"/>
    <property type="match status" value="1"/>
</dbReference>
<dbReference type="GO" id="GO:0009279">
    <property type="term" value="C:cell outer membrane"/>
    <property type="evidence" value="ECO:0007669"/>
    <property type="project" value="UniProtKB-SubCell"/>
</dbReference>
<accession>A0A450V0M6</accession>
<dbReference type="EMBL" id="CAADFI010000141">
    <property type="protein sequence ID" value="VFJ98724.1"/>
    <property type="molecule type" value="Genomic_DNA"/>
</dbReference>
<dbReference type="Pfam" id="PF04390">
    <property type="entry name" value="LptE"/>
    <property type="match status" value="1"/>
</dbReference>
<gene>
    <name evidence="6" type="primary">lptE</name>
    <name evidence="7" type="ORF">BECKH772A_GA0070896_101376</name>
    <name evidence="8" type="ORF">BECKH772B_GA0070898_101416</name>
    <name evidence="9" type="ORF">BECKH772C_GA0070978_101536</name>
</gene>
<dbReference type="PROSITE" id="PS51257">
    <property type="entry name" value="PROKAR_LIPOPROTEIN"/>
    <property type="match status" value="1"/>
</dbReference>
<dbReference type="GO" id="GO:0015920">
    <property type="term" value="P:lipopolysaccharide transport"/>
    <property type="evidence" value="ECO:0007669"/>
    <property type="project" value="TreeGrafter"/>
</dbReference>
<evidence type="ECO:0000313" key="9">
    <source>
        <dbReference type="EMBL" id="VFK03961.1"/>
    </source>
</evidence>
<keyword evidence="1 6" id="KW-0732">Signal</keyword>
<comment type="function">
    <text evidence="6">Together with LptD, is involved in the assembly of lipopolysaccharide (LPS) at the surface of the outer membrane. Required for the proper assembly of LptD. Binds LPS and may serve as the LPS recognition site at the outer membrane.</text>
</comment>
<comment type="similarity">
    <text evidence="6">Belongs to the LptE lipoprotein family.</text>
</comment>
<evidence type="ECO:0000256" key="5">
    <source>
        <dbReference type="ARBA" id="ARBA00023288"/>
    </source>
</evidence>
<dbReference type="PANTHER" id="PTHR38098:SF1">
    <property type="entry name" value="LPS-ASSEMBLY LIPOPROTEIN LPTE"/>
    <property type="match status" value="1"/>
</dbReference>
<dbReference type="GO" id="GO:0043165">
    <property type="term" value="P:Gram-negative-bacterium-type cell outer membrane assembly"/>
    <property type="evidence" value="ECO:0007669"/>
    <property type="project" value="UniProtKB-UniRule"/>
</dbReference>
<evidence type="ECO:0000313" key="8">
    <source>
        <dbReference type="EMBL" id="VFJ98724.1"/>
    </source>
</evidence>
<evidence type="ECO:0000256" key="4">
    <source>
        <dbReference type="ARBA" id="ARBA00023237"/>
    </source>
</evidence>
<dbReference type="EMBL" id="CAADFG010000137">
    <property type="protein sequence ID" value="VFJ98357.1"/>
    <property type="molecule type" value="Genomic_DNA"/>
</dbReference>
<dbReference type="Gene3D" id="3.30.160.150">
    <property type="entry name" value="Lipoprotein like domain"/>
    <property type="match status" value="1"/>
</dbReference>
<evidence type="ECO:0000256" key="1">
    <source>
        <dbReference type="ARBA" id="ARBA00022729"/>
    </source>
</evidence>
<keyword evidence="5 6" id="KW-0449">Lipoprotein</keyword>
<dbReference type="GO" id="GO:1990351">
    <property type="term" value="C:transporter complex"/>
    <property type="evidence" value="ECO:0007669"/>
    <property type="project" value="TreeGrafter"/>
</dbReference>
<reference evidence="7" key="1">
    <citation type="submission" date="2019-02" db="EMBL/GenBank/DDBJ databases">
        <authorList>
            <person name="Gruber-Vodicka R. H."/>
            <person name="Seah K. B. B."/>
        </authorList>
    </citation>
    <scope>NUCLEOTIDE SEQUENCE</scope>
    <source>
        <strain evidence="9">BECK_SA2B12</strain>
        <strain evidence="7">BECK_SA2B15</strain>
        <strain evidence="8">BECK_SA2B20</strain>
    </source>
</reference>
<dbReference type="GO" id="GO:0001530">
    <property type="term" value="F:lipopolysaccharide binding"/>
    <property type="evidence" value="ECO:0007669"/>
    <property type="project" value="TreeGrafter"/>
</dbReference>
<keyword evidence="3 6" id="KW-0564">Palmitate</keyword>